<dbReference type="EnsemblPlants" id="KEH23712">
    <property type="protein sequence ID" value="KEH23712"/>
    <property type="gene ID" value="MTR_7g094340"/>
</dbReference>
<evidence type="ECO:0000313" key="4">
    <source>
        <dbReference type="EnsemblPlants" id="KEH23712"/>
    </source>
</evidence>
<evidence type="ECO:0000256" key="2">
    <source>
        <dbReference type="SAM" id="SignalP"/>
    </source>
</evidence>
<keyword evidence="5" id="KW-1185">Reference proteome</keyword>
<evidence type="ECO:0000256" key="1">
    <source>
        <dbReference type="SAM" id="Phobius"/>
    </source>
</evidence>
<feature type="transmembrane region" description="Helical" evidence="1">
    <location>
        <begin position="78"/>
        <end position="98"/>
    </location>
</feature>
<dbReference type="AlphaFoldDB" id="A0A072U1Y8"/>
<dbReference type="EMBL" id="CM001223">
    <property type="protein sequence ID" value="KEH23712.1"/>
    <property type="molecule type" value="Genomic_DNA"/>
</dbReference>
<reference evidence="4" key="3">
    <citation type="submission" date="2015-04" db="UniProtKB">
        <authorList>
            <consortium name="EnsemblPlants"/>
        </authorList>
    </citation>
    <scope>IDENTIFICATION</scope>
    <source>
        <strain evidence="4">cv. Jemalong A17</strain>
    </source>
</reference>
<keyword evidence="1" id="KW-0472">Membrane</keyword>
<protein>
    <submittedName>
        <fullName evidence="3">Transmembrane protein, putative</fullName>
    </submittedName>
</protein>
<feature type="signal peptide" evidence="2">
    <location>
        <begin position="1"/>
        <end position="22"/>
    </location>
</feature>
<dbReference type="HOGENOM" id="CLU_2200898_0_0_1"/>
<name>A0A072U1Y8_MEDTR</name>
<accession>A0A072U1Y8</accession>
<organism evidence="3 5">
    <name type="scientific">Medicago truncatula</name>
    <name type="common">Barrel medic</name>
    <name type="synonym">Medicago tribuloides</name>
    <dbReference type="NCBI Taxonomy" id="3880"/>
    <lineage>
        <taxon>Eukaryota</taxon>
        <taxon>Viridiplantae</taxon>
        <taxon>Streptophyta</taxon>
        <taxon>Embryophyta</taxon>
        <taxon>Tracheophyta</taxon>
        <taxon>Spermatophyta</taxon>
        <taxon>Magnoliopsida</taxon>
        <taxon>eudicotyledons</taxon>
        <taxon>Gunneridae</taxon>
        <taxon>Pentapetalae</taxon>
        <taxon>rosids</taxon>
        <taxon>fabids</taxon>
        <taxon>Fabales</taxon>
        <taxon>Fabaceae</taxon>
        <taxon>Papilionoideae</taxon>
        <taxon>50 kb inversion clade</taxon>
        <taxon>NPAAA clade</taxon>
        <taxon>Hologalegina</taxon>
        <taxon>IRL clade</taxon>
        <taxon>Trifolieae</taxon>
        <taxon>Medicago</taxon>
    </lineage>
</organism>
<keyword evidence="1" id="KW-1133">Transmembrane helix</keyword>
<keyword evidence="1 3" id="KW-0812">Transmembrane</keyword>
<reference evidence="3 5" key="1">
    <citation type="journal article" date="2011" name="Nature">
        <title>The Medicago genome provides insight into the evolution of rhizobial symbioses.</title>
        <authorList>
            <person name="Young N.D."/>
            <person name="Debelle F."/>
            <person name="Oldroyd G.E."/>
            <person name="Geurts R."/>
            <person name="Cannon S.B."/>
            <person name="Udvardi M.K."/>
            <person name="Benedito V.A."/>
            <person name="Mayer K.F."/>
            <person name="Gouzy J."/>
            <person name="Schoof H."/>
            <person name="Van de Peer Y."/>
            <person name="Proost S."/>
            <person name="Cook D.R."/>
            <person name="Meyers B.C."/>
            <person name="Spannagl M."/>
            <person name="Cheung F."/>
            <person name="De Mita S."/>
            <person name="Krishnakumar V."/>
            <person name="Gundlach H."/>
            <person name="Zhou S."/>
            <person name="Mudge J."/>
            <person name="Bharti A.K."/>
            <person name="Murray J.D."/>
            <person name="Naoumkina M.A."/>
            <person name="Rosen B."/>
            <person name="Silverstein K.A."/>
            <person name="Tang H."/>
            <person name="Rombauts S."/>
            <person name="Zhao P.X."/>
            <person name="Zhou P."/>
            <person name="Barbe V."/>
            <person name="Bardou P."/>
            <person name="Bechner M."/>
            <person name="Bellec A."/>
            <person name="Berger A."/>
            <person name="Berges H."/>
            <person name="Bidwell S."/>
            <person name="Bisseling T."/>
            <person name="Choisne N."/>
            <person name="Couloux A."/>
            <person name="Denny R."/>
            <person name="Deshpande S."/>
            <person name="Dai X."/>
            <person name="Doyle J.J."/>
            <person name="Dudez A.M."/>
            <person name="Farmer A.D."/>
            <person name="Fouteau S."/>
            <person name="Franken C."/>
            <person name="Gibelin C."/>
            <person name="Gish J."/>
            <person name="Goldstein S."/>
            <person name="Gonzalez A.J."/>
            <person name="Green P.J."/>
            <person name="Hallab A."/>
            <person name="Hartog M."/>
            <person name="Hua A."/>
            <person name="Humphray S.J."/>
            <person name="Jeong D.H."/>
            <person name="Jing Y."/>
            <person name="Jocker A."/>
            <person name="Kenton S.M."/>
            <person name="Kim D.J."/>
            <person name="Klee K."/>
            <person name="Lai H."/>
            <person name="Lang C."/>
            <person name="Lin S."/>
            <person name="Macmil S.L."/>
            <person name="Magdelenat G."/>
            <person name="Matthews L."/>
            <person name="McCorrison J."/>
            <person name="Monaghan E.L."/>
            <person name="Mun J.H."/>
            <person name="Najar F.Z."/>
            <person name="Nicholson C."/>
            <person name="Noirot C."/>
            <person name="O'Bleness M."/>
            <person name="Paule C.R."/>
            <person name="Poulain J."/>
            <person name="Prion F."/>
            <person name="Qin B."/>
            <person name="Qu C."/>
            <person name="Retzel E.F."/>
            <person name="Riddle C."/>
            <person name="Sallet E."/>
            <person name="Samain S."/>
            <person name="Samson N."/>
            <person name="Sanders I."/>
            <person name="Saurat O."/>
            <person name="Scarpelli C."/>
            <person name="Schiex T."/>
            <person name="Segurens B."/>
            <person name="Severin A.J."/>
            <person name="Sherrier D.J."/>
            <person name="Shi R."/>
            <person name="Sims S."/>
            <person name="Singer S.R."/>
            <person name="Sinharoy S."/>
            <person name="Sterck L."/>
            <person name="Viollet A."/>
            <person name="Wang B.B."/>
            <person name="Wang K."/>
            <person name="Wang M."/>
            <person name="Wang X."/>
            <person name="Warfsmann J."/>
            <person name="Weissenbach J."/>
            <person name="White D.D."/>
            <person name="White J.D."/>
            <person name="Wiley G.B."/>
            <person name="Wincker P."/>
            <person name="Xing Y."/>
            <person name="Yang L."/>
            <person name="Yao Z."/>
            <person name="Ying F."/>
            <person name="Zhai J."/>
            <person name="Zhou L."/>
            <person name="Zuber A."/>
            <person name="Denarie J."/>
            <person name="Dixon R.A."/>
            <person name="May G.D."/>
            <person name="Schwartz D.C."/>
            <person name="Rogers J."/>
            <person name="Quetier F."/>
            <person name="Town C.D."/>
            <person name="Roe B.A."/>
        </authorList>
    </citation>
    <scope>NUCLEOTIDE SEQUENCE [LARGE SCALE GENOMIC DNA]</scope>
    <source>
        <strain evidence="3">A17</strain>
        <strain evidence="4 5">cv. Jemalong A17</strain>
    </source>
</reference>
<evidence type="ECO:0000313" key="3">
    <source>
        <dbReference type="EMBL" id="KEH23712.1"/>
    </source>
</evidence>
<reference evidence="3 5" key="2">
    <citation type="journal article" date="2014" name="BMC Genomics">
        <title>An improved genome release (version Mt4.0) for the model legume Medicago truncatula.</title>
        <authorList>
            <person name="Tang H."/>
            <person name="Krishnakumar V."/>
            <person name="Bidwell S."/>
            <person name="Rosen B."/>
            <person name="Chan A."/>
            <person name="Zhou S."/>
            <person name="Gentzbittel L."/>
            <person name="Childs K.L."/>
            <person name="Yandell M."/>
            <person name="Gundlach H."/>
            <person name="Mayer K.F."/>
            <person name="Schwartz D.C."/>
            <person name="Town C.D."/>
        </authorList>
    </citation>
    <scope>GENOME REANNOTATION</scope>
    <source>
        <strain evidence="3">A17</strain>
        <strain evidence="4 5">cv. Jemalong A17</strain>
    </source>
</reference>
<gene>
    <name evidence="3" type="ordered locus">MTR_7g094340</name>
</gene>
<proteinExistence type="predicted"/>
<dbReference type="Proteomes" id="UP000002051">
    <property type="component" value="Unassembled WGS sequence"/>
</dbReference>
<keyword evidence="2" id="KW-0732">Signal</keyword>
<evidence type="ECO:0000313" key="5">
    <source>
        <dbReference type="Proteomes" id="UP000002051"/>
    </source>
</evidence>
<sequence length="108" mass="12552">MPKAPKMLGTALLLLKLASVQFFWLPWMSHERFRPVVGVNRNPPLTSNLARREVKEVVKVDGRRGQGKRKRMFHLSELSVFVFIAVMMKTTHFSSFGLDFSFQKCHQF</sequence>
<feature type="chain" id="PRO_5014499205" evidence="2">
    <location>
        <begin position="23"/>
        <end position="108"/>
    </location>
</feature>